<evidence type="ECO:0000256" key="6">
    <source>
        <dbReference type="RuleBase" id="RU003345"/>
    </source>
</evidence>
<dbReference type="GO" id="GO:0006081">
    <property type="term" value="P:aldehyde metabolic process"/>
    <property type="evidence" value="ECO:0007669"/>
    <property type="project" value="InterPro"/>
</dbReference>
<dbReference type="InterPro" id="IPR016162">
    <property type="entry name" value="Ald_DH_N"/>
</dbReference>
<dbReference type="GO" id="GO:0005737">
    <property type="term" value="C:cytoplasm"/>
    <property type="evidence" value="ECO:0007669"/>
    <property type="project" value="TreeGrafter"/>
</dbReference>
<evidence type="ECO:0000256" key="5">
    <source>
        <dbReference type="PROSITE-ProRule" id="PRU10007"/>
    </source>
</evidence>
<evidence type="ECO:0000256" key="7">
    <source>
        <dbReference type="SAM" id="Phobius"/>
    </source>
</evidence>
<dbReference type="InterPro" id="IPR016163">
    <property type="entry name" value="Ald_DH_C"/>
</dbReference>
<dbReference type="InterPro" id="IPR029510">
    <property type="entry name" value="Ald_DH_CS_GLU"/>
</dbReference>
<evidence type="ECO:0000256" key="3">
    <source>
        <dbReference type="PIRNR" id="PIRNR036492"/>
    </source>
</evidence>
<feature type="transmembrane region" description="Helical" evidence="7">
    <location>
        <begin position="387"/>
        <end position="408"/>
    </location>
</feature>
<evidence type="ECO:0000256" key="4">
    <source>
        <dbReference type="PIRSR" id="PIRSR036492-1"/>
    </source>
</evidence>
<keyword evidence="2 3" id="KW-0560">Oxidoreductase</keyword>
<dbReference type="PROSITE" id="PS00687">
    <property type="entry name" value="ALDEHYDE_DEHYDR_GLU"/>
    <property type="match status" value="1"/>
</dbReference>
<evidence type="ECO:0000259" key="8">
    <source>
        <dbReference type="Pfam" id="PF00171"/>
    </source>
</evidence>
<evidence type="ECO:0000256" key="1">
    <source>
        <dbReference type="ARBA" id="ARBA00009986"/>
    </source>
</evidence>
<feature type="active site" evidence="4">
    <location>
        <position position="161"/>
    </location>
</feature>
<organism evidence="9">
    <name type="scientific">Timema tahoe</name>
    <dbReference type="NCBI Taxonomy" id="61484"/>
    <lineage>
        <taxon>Eukaryota</taxon>
        <taxon>Metazoa</taxon>
        <taxon>Ecdysozoa</taxon>
        <taxon>Arthropoda</taxon>
        <taxon>Hexapoda</taxon>
        <taxon>Insecta</taxon>
        <taxon>Pterygota</taxon>
        <taxon>Neoptera</taxon>
        <taxon>Polyneoptera</taxon>
        <taxon>Phasmatodea</taxon>
        <taxon>Timematodea</taxon>
        <taxon>Timematoidea</taxon>
        <taxon>Timematidae</taxon>
        <taxon>Timema</taxon>
    </lineage>
</organism>
<dbReference type="SUPFAM" id="SSF53720">
    <property type="entry name" value="ALDH-like"/>
    <property type="match status" value="1"/>
</dbReference>
<dbReference type="Gene3D" id="3.40.605.10">
    <property type="entry name" value="Aldehyde Dehydrogenase, Chain A, domain 1"/>
    <property type="match status" value="1"/>
</dbReference>
<dbReference type="PIRSF" id="PIRSF036492">
    <property type="entry name" value="ALDH"/>
    <property type="match status" value="1"/>
</dbReference>
<dbReference type="InterPro" id="IPR016161">
    <property type="entry name" value="Ald_DH/histidinol_DH"/>
</dbReference>
<dbReference type="InterPro" id="IPR012394">
    <property type="entry name" value="Aldehyde_DH_NAD(P)"/>
</dbReference>
<accession>A0A7R9INQ4</accession>
<comment type="similarity">
    <text evidence="1 3 6">Belongs to the aldehyde dehydrogenase family.</text>
</comment>
<dbReference type="AlphaFoldDB" id="A0A7R9INQ4"/>
<reference evidence="9" key="1">
    <citation type="submission" date="2020-11" db="EMBL/GenBank/DDBJ databases">
        <authorList>
            <person name="Tran Van P."/>
        </authorList>
    </citation>
    <scope>NUCLEOTIDE SEQUENCE</scope>
</reference>
<dbReference type="PANTHER" id="PTHR43570:SF16">
    <property type="entry name" value="ALDEHYDE DEHYDROGENASE TYPE III, ISOFORM Q"/>
    <property type="match status" value="1"/>
</dbReference>
<keyword evidence="7" id="KW-0472">Membrane</keyword>
<dbReference type="InterPro" id="IPR015590">
    <property type="entry name" value="Aldehyde_DH_dom"/>
</dbReference>
<dbReference type="Pfam" id="PF00171">
    <property type="entry name" value="Aldedh"/>
    <property type="match status" value="1"/>
</dbReference>
<sequence length="452" mass="49379">MPKASKDLVNVLDGVMINHDPYGVVLVIGTWNYPYLITLAPVAGAISAGNTVIIKPSEVAPATAALMAKLIPKYLDPTCYAVLLGGVKETTQLLKERFDYIFYTGSTNVGKIIHKAANEYLVPTTLELGGKSPVYLDSTVDMDVAVRRILWGKCANAGQTCVAPDYLMCSKQVQSEFVAKAKTILREWYGKNVKGSPDLGRIVSDQHYKRLVEFLSNGTVAVGGETDATERFIGPTVLVNVKPSDPVMQEEIFGPILPILVVEDMFEAVKIINSREHPLTLYIFSKDKSVQNLFTTQTTSGSVTINDTLLQLCVHELPFGGVGQSGMGAYHGKHSFDTFTHNKSVFVKDYNVIGEKLAASRYPPYSEKKLSFITFMMKKRRSLSLKYLPHAIFFALGIAATFAGKAIAKSVPMCATGHSGTGYLVPAILQALASFHLRKEMAPPFMNAGHTR</sequence>
<dbReference type="GO" id="GO:0004029">
    <property type="term" value="F:aldehyde dehydrogenase (NAD+) activity"/>
    <property type="evidence" value="ECO:0007669"/>
    <property type="project" value="TreeGrafter"/>
</dbReference>
<feature type="active site" evidence="4 5">
    <location>
        <position position="127"/>
    </location>
</feature>
<dbReference type="PANTHER" id="PTHR43570">
    <property type="entry name" value="ALDEHYDE DEHYDROGENASE"/>
    <property type="match status" value="1"/>
</dbReference>
<name>A0A7R9INQ4_9NEOP</name>
<dbReference type="EMBL" id="OE005074">
    <property type="protein sequence ID" value="CAD7461665.1"/>
    <property type="molecule type" value="Genomic_DNA"/>
</dbReference>
<dbReference type="FunFam" id="3.40.309.10:FF:000003">
    <property type="entry name" value="Aldehyde dehydrogenase"/>
    <property type="match status" value="1"/>
</dbReference>
<feature type="domain" description="Aldehyde dehydrogenase" evidence="8">
    <location>
        <begin position="16"/>
        <end position="345"/>
    </location>
</feature>
<feature type="transmembrane region" description="Helical" evidence="7">
    <location>
        <begin position="420"/>
        <end position="437"/>
    </location>
</feature>
<gene>
    <name evidence="9" type="ORF">TTEB3V08_LOCUS9571</name>
</gene>
<evidence type="ECO:0000313" key="9">
    <source>
        <dbReference type="EMBL" id="CAD7461665.1"/>
    </source>
</evidence>
<dbReference type="Gene3D" id="3.40.309.10">
    <property type="entry name" value="Aldehyde Dehydrogenase, Chain A, domain 2"/>
    <property type="match status" value="1"/>
</dbReference>
<proteinExistence type="inferred from homology"/>
<keyword evidence="7" id="KW-1133">Transmembrane helix</keyword>
<evidence type="ECO:0000256" key="2">
    <source>
        <dbReference type="ARBA" id="ARBA00023002"/>
    </source>
</evidence>
<keyword evidence="7" id="KW-0812">Transmembrane</keyword>
<protein>
    <recommendedName>
        <fullName evidence="3">Aldehyde dehydrogenase</fullName>
    </recommendedName>
</protein>